<sequence>MKTAIKQFFIQMKYGSVLLLTIAAATQGCKEPQELVAPPVTNEQSAVFPVESLKAFLASETGTSPKEVQYDSTSEEFIIHNEIIVSKKDAANRLNVSKTAQRRGPFLLRDDVARQIKIDIVPDHTSEWRIALSEAVKEWNALGGKIQFKIVTTGSHITMDFSRKANGDITWKVREPMPTYEGYFDKNLTTNPSANYLSANQKKGVLVHALGHMIGLSHTGTTNEWVPSQINGTNRLDPKSVMQPYYMNWEGFTIDDRRAADYLYPSSGWKQMPGEARDVAAAYGGKLWAIGNTPVSGGYSVHYYDVTYKVWKQVPGGGVRIAAGGADKAPWIVNNEGKIFKRLESGAWQPYLGQATDIGVGKGGEAWIIGKTPVSGGYTIYKWENGSWALKPGGAVRITVLPGGDAMIVNNVGQIFTFNGHNFVQIPGLAYDIASGPDSYFYIIGRTPMPSGGYSIHRWQGNLWTQLPGGGTNITAFEEPRGPVVTNNLLKISQWDV</sequence>
<dbReference type="OrthoDB" id="785995at2"/>
<organism evidence="1 2">
    <name type="scientific">Dyadobacter soli</name>
    <dbReference type="NCBI Taxonomy" id="659014"/>
    <lineage>
        <taxon>Bacteria</taxon>
        <taxon>Pseudomonadati</taxon>
        <taxon>Bacteroidota</taxon>
        <taxon>Cytophagia</taxon>
        <taxon>Cytophagales</taxon>
        <taxon>Spirosomataceae</taxon>
        <taxon>Dyadobacter</taxon>
    </lineage>
</organism>
<dbReference type="EMBL" id="FNAN01000020">
    <property type="protein sequence ID" value="SDG57954.1"/>
    <property type="molecule type" value="Genomic_DNA"/>
</dbReference>
<keyword evidence="2" id="KW-1185">Reference proteome</keyword>
<dbReference type="RefSeq" id="WP_090156423.1">
    <property type="nucleotide sequence ID" value="NZ_FNAN01000020.1"/>
</dbReference>
<gene>
    <name evidence="1" type="ORF">SAMN04487996_12048</name>
</gene>
<evidence type="ECO:0000313" key="1">
    <source>
        <dbReference type="EMBL" id="SDG57954.1"/>
    </source>
</evidence>
<dbReference type="PROSITE" id="PS51257">
    <property type="entry name" value="PROKAR_LIPOPROTEIN"/>
    <property type="match status" value="1"/>
</dbReference>
<reference evidence="2" key="1">
    <citation type="submission" date="2016-10" db="EMBL/GenBank/DDBJ databases">
        <authorList>
            <person name="Varghese N."/>
            <person name="Submissions S."/>
        </authorList>
    </citation>
    <scope>NUCLEOTIDE SEQUENCE [LARGE SCALE GENOMIC DNA]</scope>
    <source>
        <strain evidence="2">DSM 25329</strain>
    </source>
</reference>
<name>A0A1G7VDX8_9BACT</name>
<dbReference type="GO" id="GO:0008237">
    <property type="term" value="F:metallopeptidase activity"/>
    <property type="evidence" value="ECO:0007669"/>
    <property type="project" value="InterPro"/>
</dbReference>
<protein>
    <submittedName>
        <fullName evidence="1">Dual-action HEIGH metallo-peptidase</fullName>
    </submittedName>
</protein>
<dbReference type="SUPFAM" id="SSF55486">
    <property type="entry name" value="Metalloproteases ('zincins'), catalytic domain"/>
    <property type="match status" value="1"/>
</dbReference>
<dbReference type="STRING" id="659014.SAMN04487996_12048"/>
<evidence type="ECO:0000313" key="2">
    <source>
        <dbReference type="Proteomes" id="UP000198748"/>
    </source>
</evidence>
<accession>A0A1G7VDX8</accession>
<dbReference type="Proteomes" id="UP000198748">
    <property type="component" value="Unassembled WGS sequence"/>
</dbReference>
<dbReference type="AlphaFoldDB" id="A0A1G7VDX8"/>
<proteinExistence type="predicted"/>
<dbReference type="Gene3D" id="3.40.390.10">
    <property type="entry name" value="Collagenase (Catalytic Domain)"/>
    <property type="match status" value="1"/>
</dbReference>
<dbReference type="InterPro" id="IPR024079">
    <property type="entry name" value="MetalloPept_cat_dom_sf"/>
</dbReference>